<dbReference type="PANTHER" id="PTHR42801">
    <property type="entry name" value="THIOREDOXIN-DEPENDENT PEROXIDE REDUCTASE"/>
    <property type="match status" value="1"/>
</dbReference>
<evidence type="ECO:0000256" key="2">
    <source>
        <dbReference type="ARBA" id="ARBA00022559"/>
    </source>
</evidence>
<keyword evidence="6" id="KW-0676">Redox-active center</keyword>
<dbReference type="PANTHER" id="PTHR42801:SF23">
    <property type="entry name" value="PEROXIREDOXIN DOT5"/>
    <property type="match status" value="1"/>
</dbReference>
<dbReference type="Proteomes" id="UP000243081">
    <property type="component" value="Unassembled WGS sequence"/>
</dbReference>
<dbReference type="GO" id="GO:0005737">
    <property type="term" value="C:cytoplasm"/>
    <property type="evidence" value="ECO:0007669"/>
    <property type="project" value="TreeGrafter"/>
</dbReference>
<evidence type="ECO:0000256" key="6">
    <source>
        <dbReference type="ARBA" id="ARBA00023284"/>
    </source>
</evidence>
<proteinExistence type="inferred from homology"/>
<keyword evidence="2" id="KW-0575">Peroxidase</keyword>
<evidence type="ECO:0000259" key="11">
    <source>
        <dbReference type="PROSITE" id="PS51352"/>
    </source>
</evidence>
<dbReference type="GO" id="GO:0034599">
    <property type="term" value="P:cellular response to oxidative stress"/>
    <property type="evidence" value="ECO:0007669"/>
    <property type="project" value="TreeGrafter"/>
</dbReference>
<sequence>MQLATSCPVCKRRTSQQKKETGEEKRKPTIGLIIAYKRCMQLHEDGGEGCWRNLSHIPHQLVRPRSQARSLAPPLSFSFHFYFSTSSLTFSCHGQLSPLFSIAKEPAPKKDASAAAAAPSPAPAKGAKQEIAVGDVVTLDEFGGEVETNDGQKTTLKKLVDESKSGVVLFTYPKASTPGCTFPQTDSQRDAPARSAHMQDWGQLSAAACVHSSPSKCTDSSLKSGTKQVCFFRDAYESLTADGLAIYGLSADSPKANTAFQANKKLQYPLLCDPEYTLIGAIGLKKNPKGTQRGVFVVDKEGKVLVAEAGSPQGTVDRVKALVEELVK</sequence>
<evidence type="ECO:0000256" key="10">
    <source>
        <dbReference type="SAM" id="MobiDB-lite"/>
    </source>
</evidence>
<feature type="region of interest" description="Disordered" evidence="10">
    <location>
        <begin position="1"/>
        <end position="26"/>
    </location>
</feature>
<dbReference type="CDD" id="cd03017">
    <property type="entry name" value="PRX_BCP"/>
    <property type="match status" value="1"/>
</dbReference>
<comment type="caution">
    <text evidence="12">The sequence shown here is derived from an EMBL/GenBank/DDBJ whole genome shotgun (WGS) entry which is preliminary data.</text>
</comment>
<keyword evidence="3" id="KW-0049">Antioxidant</keyword>
<comment type="catalytic activity">
    <reaction evidence="9">
        <text>a hydroperoxide + [thioredoxin]-dithiol = an alcohol + [thioredoxin]-disulfide + H2O</text>
        <dbReference type="Rhea" id="RHEA:62620"/>
        <dbReference type="Rhea" id="RHEA-COMP:10698"/>
        <dbReference type="Rhea" id="RHEA-COMP:10700"/>
        <dbReference type="ChEBI" id="CHEBI:15377"/>
        <dbReference type="ChEBI" id="CHEBI:29950"/>
        <dbReference type="ChEBI" id="CHEBI:30879"/>
        <dbReference type="ChEBI" id="CHEBI:35924"/>
        <dbReference type="ChEBI" id="CHEBI:50058"/>
        <dbReference type="EC" id="1.11.1.24"/>
    </reaction>
</comment>
<organism evidence="12 13">
    <name type="scientific">Cordyceps confragosa</name>
    <name type="common">Lecanicillium lecanii</name>
    <dbReference type="NCBI Taxonomy" id="2714763"/>
    <lineage>
        <taxon>Eukaryota</taxon>
        <taxon>Fungi</taxon>
        <taxon>Dikarya</taxon>
        <taxon>Ascomycota</taxon>
        <taxon>Pezizomycotina</taxon>
        <taxon>Sordariomycetes</taxon>
        <taxon>Hypocreomycetidae</taxon>
        <taxon>Hypocreales</taxon>
        <taxon>Cordycipitaceae</taxon>
        <taxon>Akanthomyces</taxon>
    </lineage>
</organism>
<feature type="compositionally biased region" description="Basic and acidic residues" evidence="10">
    <location>
        <begin position="17"/>
        <end position="26"/>
    </location>
</feature>
<dbReference type="GO" id="GO:0008379">
    <property type="term" value="F:thioredoxin peroxidase activity"/>
    <property type="evidence" value="ECO:0007669"/>
    <property type="project" value="TreeGrafter"/>
</dbReference>
<dbReference type="AlphaFoldDB" id="A0A179I726"/>
<evidence type="ECO:0000256" key="3">
    <source>
        <dbReference type="ARBA" id="ARBA00022862"/>
    </source>
</evidence>
<dbReference type="PROSITE" id="PS51352">
    <property type="entry name" value="THIOREDOXIN_2"/>
    <property type="match status" value="1"/>
</dbReference>
<evidence type="ECO:0000256" key="5">
    <source>
        <dbReference type="ARBA" id="ARBA00023157"/>
    </source>
</evidence>
<evidence type="ECO:0000313" key="12">
    <source>
        <dbReference type="EMBL" id="OAQ98475.1"/>
    </source>
</evidence>
<evidence type="ECO:0000256" key="8">
    <source>
        <dbReference type="ARBA" id="ARBA00038489"/>
    </source>
</evidence>
<dbReference type="GO" id="GO:0045454">
    <property type="term" value="P:cell redox homeostasis"/>
    <property type="evidence" value="ECO:0007669"/>
    <property type="project" value="TreeGrafter"/>
</dbReference>
<dbReference type="SUPFAM" id="SSF52833">
    <property type="entry name" value="Thioredoxin-like"/>
    <property type="match status" value="1"/>
</dbReference>
<accession>A0A179I726</accession>
<evidence type="ECO:0000256" key="9">
    <source>
        <dbReference type="ARBA" id="ARBA00049091"/>
    </source>
</evidence>
<dbReference type="Gene3D" id="3.40.30.10">
    <property type="entry name" value="Glutaredoxin"/>
    <property type="match status" value="1"/>
</dbReference>
<evidence type="ECO:0000256" key="1">
    <source>
        <dbReference type="ARBA" id="ARBA00013017"/>
    </source>
</evidence>
<keyword evidence="13" id="KW-1185">Reference proteome</keyword>
<dbReference type="InterPro" id="IPR013766">
    <property type="entry name" value="Thioredoxin_domain"/>
</dbReference>
<evidence type="ECO:0000313" key="13">
    <source>
        <dbReference type="Proteomes" id="UP000243081"/>
    </source>
</evidence>
<dbReference type="InterPro" id="IPR050924">
    <property type="entry name" value="Peroxiredoxin_BCP/PrxQ"/>
</dbReference>
<reference evidence="12 13" key="1">
    <citation type="submission" date="2016-03" db="EMBL/GenBank/DDBJ databases">
        <title>Fine-scale spatial genetic structure of a fungal parasite of coffee scale insects.</title>
        <authorList>
            <person name="Jackson D."/>
            <person name="Zemenick K.A."/>
            <person name="Malloure B."/>
            <person name="Quandt C.A."/>
            <person name="James T.Y."/>
        </authorList>
    </citation>
    <scope>NUCLEOTIDE SEQUENCE [LARGE SCALE GENOMIC DNA]</scope>
    <source>
        <strain evidence="12 13">UM487</strain>
    </source>
</reference>
<dbReference type="InterPro" id="IPR000866">
    <property type="entry name" value="AhpC/TSA"/>
</dbReference>
<keyword evidence="4" id="KW-0560">Oxidoreductase</keyword>
<evidence type="ECO:0000256" key="4">
    <source>
        <dbReference type="ARBA" id="ARBA00023002"/>
    </source>
</evidence>
<dbReference type="Pfam" id="PF00578">
    <property type="entry name" value="AhpC-TSA"/>
    <property type="match status" value="1"/>
</dbReference>
<protein>
    <recommendedName>
        <fullName evidence="1">thioredoxin-dependent peroxiredoxin</fullName>
        <ecNumber evidence="1">1.11.1.24</ecNumber>
    </recommendedName>
    <alternativeName>
        <fullName evidence="7">Thioredoxin peroxidase</fullName>
    </alternativeName>
</protein>
<dbReference type="EC" id="1.11.1.24" evidence="1"/>
<name>A0A179I726_CORDF</name>
<feature type="domain" description="Thioredoxin" evidence="11">
    <location>
        <begin position="116"/>
        <end position="328"/>
    </location>
</feature>
<dbReference type="InterPro" id="IPR036249">
    <property type="entry name" value="Thioredoxin-like_sf"/>
</dbReference>
<evidence type="ECO:0000256" key="7">
    <source>
        <dbReference type="ARBA" id="ARBA00032824"/>
    </source>
</evidence>
<keyword evidence="5" id="KW-1015">Disulfide bond</keyword>
<dbReference type="EMBL" id="LUKN01002842">
    <property type="protein sequence ID" value="OAQ98475.1"/>
    <property type="molecule type" value="Genomic_DNA"/>
</dbReference>
<comment type="similarity">
    <text evidence="8">Belongs to the peroxiredoxin family. BCP/PrxQ subfamily.</text>
</comment>
<dbReference type="OrthoDB" id="338622at2759"/>
<gene>
    <name evidence="12" type="ORF">LLEC1_02125</name>
</gene>